<evidence type="ECO:0000256" key="1">
    <source>
        <dbReference type="SAM" id="Phobius"/>
    </source>
</evidence>
<feature type="transmembrane region" description="Helical" evidence="1">
    <location>
        <begin position="136"/>
        <end position="155"/>
    </location>
</feature>
<evidence type="ECO:0000313" key="4">
    <source>
        <dbReference type="Proteomes" id="UP000663832"/>
    </source>
</evidence>
<keyword evidence="1" id="KW-0472">Membrane</keyword>
<dbReference type="EMBL" id="CAJNOI010001359">
    <property type="protein sequence ID" value="CAF1407185.1"/>
    <property type="molecule type" value="Genomic_DNA"/>
</dbReference>
<evidence type="ECO:0000313" key="3">
    <source>
        <dbReference type="EMBL" id="CAF1434026.1"/>
    </source>
</evidence>
<dbReference type="AlphaFoldDB" id="A0A815N8E9"/>
<sequence length="440" mass="50304">MCCCHCSCLYRNLPFFHGLTGFLEMVLGVVRIIVFFSPLPSGVHKKYTSKYTAAFIIDWISSIVATLVGVFTALIILLIFFRTCVICCRLQSKNPSSSTTSGMIRGLLGSKSVRRFLIIDCNCTCYKARPKRRFQVRFILLFIFFVLRITAIGLYASAPVGDNDGGLIAIVCAISLVFIFNTLCLDFYRYWVWWHYTPKLDTRCHITSNKHERYLPYHMIGSFRDPRTLGDRPCTEKPCHKRTLDHIAVFHSYDYQPQDRWTKIPKPAPNTEPKKSIIPCIKPKLIDNQPHYIGFHTTDPMAAIAIAHSQFEPGRPGWIGQGIYFARSVAGTIGKAKSEGGAFIIAEIRMGKVYEVERQVITKGHPRFDAQIYEYAHRGKWKDDYDTCYMLQNPESTDEFAIKDASQIVKWVTVIEQDFDPKVERYGLLTEFDSTKCGCI</sequence>
<dbReference type="OrthoDB" id="9991238at2759"/>
<proteinExistence type="predicted"/>
<dbReference type="Gene3D" id="3.90.228.10">
    <property type="match status" value="1"/>
</dbReference>
<reference evidence="3" key="1">
    <citation type="submission" date="2021-02" db="EMBL/GenBank/DDBJ databases">
        <authorList>
            <person name="Nowell W R."/>
        </authorList>
    </citation>
    <scope>NUCLEOTIDE SEQUENCE</scope>
</reference>
<feature type="transmembrane region" description="Helical" evidence="1">
    <location>
        <begin position="167"/>
        <end position="188"/>
    </location>
</feature>
<organism evidence="3 4">
    <name type="scientific">Adineta steineri</name>
    <dbReference type="NCBI Taxonomy" id="433720"/>
    <lineage>
        <taxon>Eukaryota</taxon>
        <taxon>Metazoa</taxon>
        <taxon>Spiralia</taxon>
        <taxon>Gnathifera</taxon>
        <taxon>Rotifera</taxon>
        <taxon>Eurotatoria</taxon>
        <taxon>Bdelloidea</taxon>
        <taxon>Adinetida</taxon>
        <taxon>Adinetidae</taxon>
        <taxon>Adineta</taxon>
    </lineage>
</organism>
<keyword evidence="4" id="KW-1185">Reference proteome</keyword>
<feature type="transmembrane region" description="Helical" evidence="1">
    <location>
        <begin position="19"/>
        <end position="39"/>
    </location>
</feature>
<dbReference type="Proteomes" id="UP000663832">
    <property type="component" value="Unassembled WGS sequence"/>
</dbReference>
<name>A0A815N8E9_9BILA</name>
<comment type="caution">
    <text evidence="3">The sequence shown here is derived from an EMBL/GenBank/DDBJ whole genome shotgun (WGS) entry which is preliminary data.</text>
</comment>
<keyword evidence="1" id="KW-1133">Transmembrane helix</keyword>
<protein>
    <recommendedName>
        <fullName evidence="5">PARP catalytic domain-containing protein</fullName>
    </recommendedName>
</protein>
<evidence type="ECO:0000313" key="2">
    <source>
        <dbReference type="EMBL" id="CAF1407185.1"/>
    </source>
</evidence>
<gene>
    <name evidence="2" type="ORF">BJG266_LOCUS37997</name>
    <name evidence="3" type="ORF">QVE165_LOCUS39145</name>
</gene>
<dbReference type="EMBL" id="CAJNOM010000431">
    <property type="protein sequence ID" value="CAF1434026.1"/>
    <property type="molecule type" value="Genomic_DNA"/>
</dbReference>
<feature type="transmembrane region" description="Helical" evidence="1">
    <location>
        <begin position="59"/>
        <end position="81"/>
    </location>
</feature>
<accession>A0A815N8E9</accession>
<evidence type="ECO:0008006" key="5">
    <source>
        <dbReference type="Google" id="ProtNLM"/>
    </source>
</evidence>
<dbReference type="Proteomes" id="UP000663877">
    <property type="component" value="Unassembled WGS sequence"/>
</dbReference>
<keyword evidence="1" id="KW-0812">Transmembrane</keyword>